<comment type="caution">
    <text evidence="4">The sequence shown here is derived from an EMBL/GenBank/DDBJ whole genome shotgun (WGS) entry which is preliminary data.</text>
</comment>
<evidence type="ECO:0000256" key="2">
    <source>
        <dbReference type="SAM" id="SignalP"/>
    </source>
</evidence>
<proteinExistence type="predicted"/>
<protein>
    <submittedName>
        <fullName evidence="4">Helical backbone metal receptor</fullName>
    </submittedName>
</protein>
<dbReference type="Pfam" id="PF01497">
    <property type="entry name" value="Peripla_BP_2"/>
    <property type="match status" value="1"/>
</dbReference>
<keyword evidence="1 2" id="KW-0732">Signal</keyword>
<dbReference type="NCBIfam" id="NF038402">
    <property type="entry name" value="TroA_like"/>
    <property type="match status" value="1"/>
</dbReference>
<dbReference type="SUPFAM" id="SSF53807">
    <property type="entry name" value="Helical backbone' metal receptor"/>
    <property type="match status" value="1"/>
</dbReference>
<dbReference type="InterPro" id="IPR002491">
    <property type="entry name" value="ABC_transptr_periplasmic_BD"/>
</dbReference>
<dbReference type="PANTHER" id="PTHR30535">
    <property type="entry name" value="VITAMIN B12-BINDING PROTEIN"/>
    <property type="match status" value="1"/>
</dbReference>
<feature type="chain" id="PRO_5041350570" evidence="2">
    <location>
        <begin position="24"/>
        <end position="276"/>
    </location>
</feature>
<dbReference type="PANTHER" id="PTHR30535:SF34">
    <property type="entry name" value="MOLYBDATE-BINDING PROTEIN MOLA"/>
    <property type="match status" value="1"/>
</dbReference>
<evidence type="ECO:0000313" key="5">
    <source>
        <dbReference type="Proteomes" id="UP001165413"/>
    </source>
</evidence>
<dbReference type="PROSITE" id="PS50983">
    <property type="entry name" value="FE_B12_PBP"/>
    <property type="match status" value="1"/>
</dbReference>
<evidence type="ECO:0000259" key="3">
    <source>
        <dbReference type="PROSITE" id="PS50983"/>
    </source>
</evidence>
<dbReference type="InterPro" id="IPR054828">
    <property type="entry name" value="Vit_B12_bind_prot"/>
</dbReference>
<dbReference type="RefSeq" id="WP_254101607.1">
    <property type="nucleotide sequence ID" value="NZ_JANATA010000020.1"/>
</dbReference>
<dbReference type="EMBL" id="JANATA010000020">
    <property type="protein sequence ID" value="MCP3429365.1"/>
    <property type="molecule type" value="Genomic_DNA"/>
</dbReference>
<keyword evidence="5" id="KW-1185">Reference proteome</keyword>
<dbReference type="InterPro" id="IPR050902">
    <property type="entry name" value="ABC_Transporter_SBP"/>
</dbReference>
<dbReference type="Gene3D" id="3.40.50.1980">
    <property type="entry name" value="Nitrogenase molybdenum iron protein domain"/>
    <property type="match status" value="2"/>
</dbReference>
<name>A0AA41WZX8_9ALTE</name>
<reference evidence="4" key="1">
    <citation type="submission" date="2022-07" db="EMBL/GenBank/DDBJ databases">
        <title>Characterization of the Novel Bacterium Alteromonas immobilis LMIT006 and Alteromonas gregis LMIT007.</title>
        <authorList>
            <person name="Lin X."/>
        </authorList>
    </citation>
    <scope>NUCLEOTIDE SEQUENCE</scope>
    <source>
        <strain evidence="4">LMIT007</strain>
    </source>
</reference>
<organism evidence="4 5">
    <name type="scientific">Opacimonas viscosa</name>
    <dbReference type="NCBI Taxonomy" id="2961944"/>
    <lineage>
        <taxon>Bacteria</taxon>
        <taxon>Pseudomonadati</taxon>
        <taxon>Pseudomonadota</taxon>
        <taxon>Gammaproteobacteria</taxon>
        <taxon>Alteromonadales</taxon>
        <taxon>Alteromonadaceae</taxon>
        <taxon>Opacimonas</taxon>
    </lineage>
</organism>
<keyword evidence="4" id="KW-0675">Receptor</keyword>
<feature type="domain" description="Fe/B12 periplasmic-binding" evidence="3">
    <location>
        <begin position="34"/>
        <end position="276"/>
    </location>
</feature>
<dbReference type="AlphaFoldDB" id="A0AA41WZX8"/>
<dbReference type="Proteomes" id="UP001165413">
    <property type="component" value="Unassembled WGS sequence"/>
</dbReference>
<accession>A0AA41WZX8</accession>
<feature type="signal peptide" evidence="2">
    <location>
        <begin position="1"/>
        <end position="23"/>
    </location>
</feature>
<sequence length="276" mass="30891">MKYWIASLLFAMTFVSYSNSCYAWVVKSKTPKQRIITLAPHLAEIVYALDKGTELIAVSEASNYPESVKDLPTVANYRGVNFTEILRAKPTHILAWQGGNQSKDIQRLRAMGLSVLAVSVESLTDITQQIIDVGTYINATNTAAVATQFANALKKHQKKYATVTPKRVFYYSAQQPLFTIGKTAWVTQLLATCQLHSIYADSAIPYPQANIAFVLNSQPEVIISSQKQPLTELERFWQTHQNILASMLIQADPDQMHRFTPRVLDELGRICATAHL</sequence>
<dbReference type="GO" id="GO:0071281">
    <property type="term" value="P:cellular response to iron ion"/>
    <property type="evidence" value="ECO:0007669"/>
    <property type="project" value="TreeGrafter"/>
</dbReference>
<gene>
    <name evidence="4" type="ORF">NLF92_10450</name>
</gene>
<evidence type="ECO:0000256" key="1">
    <source>
        <dbReference type="ARBA" id="ARBA00022729"/>
    </source>
</evidence>
<evidence type="ECO:0000313" key="4">
    <source>
        <dbReference type="EMBL" id="MCP3429365.1"/>
    </source>
</evidence>